<keyword evidence="2" id="KW-1185">Reference proteome</keyword>
<organism evidence="1 2">
    <name type="scientific">Tianweitania aestuarii</name>
    <dbReference type="NCBI Taxonomy" id="2814886"/>
    <lineage>
        <taxon>Bacteria</taxon>
        <taxon>Pseudomonadati</taxon>
        <taxon>Pseudomonadota</taxon>
        <taxon>Alphaproteobacteria</taxon>
        <taxon>Hyphomicrobiales</taxon>
        <taxon>Phyllobacteriaceae</taxon>
        <taxon>Tianweitania</taxon>
    </lineage>
</organism>
<gene>
    <name evidence="1" type="ORF">JYU29_15300</name>
</gene>
<sequence>MSEADAISWNEAFETRKGLTVEDGTARYQGRLKDLLAEEGSVHAEGFALKDLEAVCRNLLGLRDRLAALPSRVN</sequence>
<comment type="caution">
    <text evidence="1">The sequence shown here is derived from an EMBL/GenBank/DDBJ whole genome shotgun (WGS) entry which is preliminary data.</text>
</comment>
<dbReference type="Proteomes" id="UP001297272">
    <property type="component" value="Unassembled WGS sequence"/>
</dbReference>
<proteinExistence type="predicted"/>
<name>A0ABS5RYD4_9HYPH</name>
<evidence type="ECO:0000313" key="1">
    <source>
        <dbReference type="EMBL" id="MBS9722058.1"/>
    </source>
</evidence>
<accession>A0ABS5RYD4</accession>
<reference evidence="1 2" key="1">
    <citation type="submission" date="2021-03" db="EMBL/GenBank/DDBJ databases">
        <title>Tianweitania aestuarii sp. nov., isolated from a tidal flat.</title>
        <authorList>
            <person name="Park S."/>
            <person name="Yoon J.-H."/>
        </authorList>
    </citation>
    <scope>NUCLEOTIDE SEQUENCE [LARGE SCALE GENOMIC DNA]</scope>
    <source>
        <strain evidence="1 2">BSSL-BM11</strain>
    </source>
</reference>
<dbReference type="RefSeq" id="WP_213985715.1">
    <property type="nucleotide sequence ID" value="NZ_JAFMNX010000004.1"/>
</dbReference>
<protein>
    <submittedName>
        <fullName evidence="1">Uncharacterized protein</fullName>
    </submittedName>
</protein>
<evidence type="ECO:0000313" key="2">
    <source>
        <dbReference type="Proteomes" id="UP001297272"/>
    </source>
</evidence>
<dbReference type="EMBL" id="JAFMNX010000004">
    <property type="protein sequence ID" value="MBS9722058.1"/>
    <property type="molecule type" value="Genomic_DNA"/>
</dbReference>